<sequence length="363" mass="41356">MFQNIYKNKRVFITGHTGFKGSWLAVWLHSLGAEVAGFSLDIPTSPNHFELLDLGKKIKDYRGDIRDRKVLSDAIDDFKPQIIFHMAAQALVRKSYQDPTSTFETNVMGMVNLLDIVRTRDWVEVAVLITSDKAYRNDEWCWGYRETDALGGHDPYSGSKSCADLVAHSFYHSYFKESKTRIAITRAGNVIGGGDWAADRIVPDCIRAWSSKESVSIRSPLATRPWQHVLEPLSGYLLLGAKLYEGQKDLIGEAFNFGPDANVNQTVSELLDAMVERWPGMKWGVPEGYEGGGKEANLLKLSCDKVLFHLRWQAVLGFSETVDFTVNWYRNWLEKKENVYDFTLSQINLYCELASKKNYVWIR</sequence>
<keyword evidence="2" id="KW-0456">Lyase</keyword>
<dbReference type="SUPFAM" id="SSF51735">
    <property type="entry name" value="NAD(P)-binding Rossmann-fold domains"/>
    <property type="match status" value="1"/>
</dbReference>
<dbReference type="OrthoDB" id="9779041at2"/>
<dbReference type="Proteomes" id="UP000298429">
    <property type="component" value="Unassembled WGS sequence"/>
</dbReference>
<dbReference type="CDD" id="cd05252">
    <property type="entry name" value="CDP_GD_SDR_e"/>
    <property type="match status" value="1"/>
</dbReference>
<dbReference type="InterPro" id="IPR036291">
    <property type="entry name" value="NAD(P)-bd_dom_sf"/>
</dbReference>
<organism evidence="2 3">
    <name type="scientific">Leptospira barantonii</name>
    <dbReference type="NCBI Taxonomy" id="2023184"/>
    <lineage>
        <taxon>Bacteria</taxon>
        <taxon>Pseudomonadati</taxon>
        <taxon>Spirochaetota</taxon>
        <taxon>Spirochaetia</taxon>
        <taxon>Leptospirales</taxon>
        <taxon>Leptospiraceae</taxon>
        <taxon>Leptospira</taxon>
    </lineage>
</organism>
<dbReference type="Gene3D" id="3.40.50.720">
    <property type="entry name" value="NAD(P)-binding Rossmann-like Domain"/>
    <property type="match status" value="1"/>
</dbReference>
<dbReference type="RefSeq" id="WP_135671458.1">
    <property type="nucleotide sequence ID" value="NZ_RQGN01000071.1"/>
</dbReference>
<dbReference type="InterPro" id="IPR016040">
    <property type="entry name" value="NAD(P)-bd_dom"/>
</dbReference>
<dbReference type="Gene3D" id="3.90.25.10">
    <property type="entry name" value="UDP-galactose 4-epimerase, domain 1"/>
    <property type="match status" value="1"/>
</dbReference>
<name>A0A5F2B117_9LEPT</name>
<gene>
    <name evidence="2" type="primary">rfbG</name>
    <name evidence="2" type="ORF">EHQ76_13855</name>
</gene>
<dbReference type="GO" id="GO:0047733">
    <property type="term" value="F:CDP-glucose 4,6-dehydratase activity"/>
    <property type="evidence" value="ECO:0007669"/>
    <property type="project" value="UniProtKB-EC"/>
</dbReference>
<feature type="domain" description="NAD(P)-binding" evidence="1">
    <location>
        <begin position="12"/>
        <end position="189"/>
    </location>
</feature>
<dbReference type="InterPro" id="IPR013445">
    <property type="entry name" value="CDP_4_6_deHydtase"/>
</dbReference>
<reference evidence="2 3" key="1">
    <citation type="journal article" date="2019" name="PLoS Negl. Trop. Dis.">
        <title>Revisiting the worldwide diversity of Leptospira species in the environment.</title>
        <authorList>
            <person name="Vincent A.T."/>
            <person name="Schiettekatte O."/>
            <person name="Bourhy P."/>
            <person name="Veyrier F.J."/>
            <person name="Picardeau M."/>
        </authorList>
    </citation>
    <scope>NUCLEOTIDE SEQUENCE [LARGE SCALE GENOMIC DNA]</scope>
    <source>
        <strain evidence="2 3">201702444</strain>
    </source>
</reference>
<dbReference type="NCBIfam" id="TIGR02622">
    <property type="entry name" value="CDP_4_6_dhtase"/>
    <property type="match status" value="1"/>
</dbReference>
<dbReference type="PANTHER" id="PTHR43000">
    <property type="entry name" value="DTDP-D-GLUCOSE 4,6-DEHYDRATASE-RELATED"/>
    <property type="match status" value="1"/>
</dbReference>
<evidence type="ECO:0000313" key="2">
    <source>
        <dbReference type="EMBL" id="TGL98111.1"/>
    </source>
</evidence>
<dbReference type="AlphaFoldDB" id="A0A5F2B117"/>
<dbReference type="EMBL" id="RQGN01000071">
    <property type="protein sequence ID" value="TGL98111.1"/>
    <property type="molecule type" value="Genomic_DNA"/>
</dbReference>
<evidence type="ECO:0000259" key="1">
    <source>
        <dbReference type="Pfam" id="PF16363"/>
    </source>
</evidence>
<accession>A0A5F2B117</accession>
<protein>
    <submittedName>
        <fullName evidence="2">CDP-glucose 4,6-dehydratase</fullName>
        <ecNumber evidence="2">4.2.1.45</ecNumber>
    </submittedName>
</protein>
<comment type="caution">
    <text evidence="2">The sequence shown here is derived from an EMBL/GenBank/DDBJ whole genome shotgun (WGS) entry which is preliminary data.</text>
</comment>
<proteinExistence type="predicted"/>
<evidence type="ECO:0000313" key="3">
    <source>
        <dbReference type="Proteomes" id="UP000298429"/>
    </source>
</evidence>
<dbReference type="EC" id="4.2.1.45" evidence="2"/>
<dbReference type="Pfam" id="PF16363">
    <property type="entry name" value="GDP_Man_Dehyd"/>
    <property type="match status" value="1"/>
</dbReference>